<proteinExistence type="predicted"/>
<sequence length="669" mass="71806">MDQAVKQGTGRAAGVLGTHAAKRKAGKAKGSTGYTFGKPQAEDKAKEGGKDAGAEESATAFAPRKAKKGGKPRDEDGEDKSYQNRAEMRRTGKEDEMTSEFKEAEKLAEEFEKRARAEGQDEATIEEQRKYLGGDATHSILVKGLDYALLAARKAEIEATEGKKAEDELDALLEGGLAESAAGPSNEEKKDQGVGRKRTREEIVQQLKRQKTGASADALTAAPPPQQTLGSKFKSIAQKKREAEEAQALAQGKKKLKKKKKVVPTASSNVKAPAEIVKSEATNSLQSTAGLIDNQPATQPNNSIAVSTLPHVKAPLPAETTLQAADDLENTSRPILGVTPVPDADEDDIFGGVGEYQAIATVMRTVQPTEKLLQQPKPRDPTEDVRGRGQDHDRALMTAITEAMRRDGMTDTGIKGTTVLAAENDTTNEIDMAILPHVHDHVQGQDREITLPTDITKGKVAETEVADMIPIIEGMTGHGTTPVNATIRMITGGVAAVISNVDPVEATTIAIRAEAINSPRVRELAHSPKTAKAKPSSPKRMPSRSPSPINIDALRALSPSPSFSDADADPYAGPVRPGQSLRALGFGSSDVPSAKELLEMDALANENAQKRSNKAKWRRAQGLAPQEGDQEEDGVERNKHGKELTEAQKERRDQQRLQNFMDKKGNGSK</sequence>
<dbReference type="Proteomes" id="UP001227268">
    <property type="component" value="Unassembled WGS sequence"/>
</dbReference>
<evidence type="ECO:0000313" key="1">
    <source>
        <dbReference type="EMBL" id="KAJ9103810.1"/>
    </source>
</evidence>
<keyword evidence="2" id="KW-1185">Reference proteome</keyword>
<protein>
    <submittedName>
        <fullName evidence="1">Uncharacterized protein</fullName>
    </submittedName>
</protein>
<organism evidence="1 2">
    <name type="scientific">Naganishia friedmannii</name>
    <dbReference type="NCBI Taxonomy" id="89922"/>
    <lineage>
        <taxon>Eukaryota</taxon>
        <taxon>Fungi</taxon>
        <taxon>Dikarya</taxon>
        <taxon>Basidiomycota</taxon>
        <taxon>Agaricomycotina</taxon>
        <taxon>Tremellomycetes</taxon>
        <taxon>Filobasidiales</taxon>
        <taxon>Filobasidiaceae</taxon>
        <taxon>Naganishia</taxon>
    </lineage>
</organism>
<comment type="caution">
    <text evidence="1">The sequence shown here is derived from an EMBL/GenBank/DDBJ whole genome shotgun (WGS) entry which is preliminary data.</text>
</comment>
<gene>
    <name evidence="1" type="ORF">QFC21_002272</name>
</gene>
<dbReference type="EMBL" id="JASBWT010000006">
    <property type="protein sequence ID" value="KAJ9103810.1"/>
    <property type="molecule type" value="Genomic_DNA"/>
</dbReference>
<reference evidence="1" key="1">
    <citation type="submission" date="2023-04" db="EMBL/GenBank/DDBJ databases">
        <title>Draft Genome sequencing of Naganishia species isolated from polar environments using Oxford Nanopore Technology.</title>
        <authorList>
            <person name="Leo P."/>
            <person name="Venkateswaran K."/>
        </authorList>
    </citation>
    <scope>NUCLEOTIDE SEQUENCE</scope>
    <source>
        <strain evidence="1">MNA-CCFEE 5423</strain>
    </source>
</reference>
<name>A0ACC2VWI0_9TREE</name>
<accession>A0ACC2VWI0</accession>
<evidence type="ECO:0000313" key="2">
    <source>
        <dbReference type="Proteomes" id="UP001227268"/>
    </source>
</evidence>